<proteinExistence type="predicted"/>
<protein>
    <submittedName>
        <fullName evidence="1">Uncharacterized protein</fullName>
    </submittedName>
</protein>
<evidence type="ECO:0000313" key="1">
    <source>
        <dbReference type="EMBL" id="CDW26230.1"/>
    </source>
</evidence>
<accession>A0A0K2TK75</accession>
<organism evidence="1">
    <name type="scientific">Lepeophtheirus salmonis</name>
    <name type="common">Salmon louse</name>
    <name type="synonym">Caligus salmonis</name>
    <dbReference type="NCBI Taxonomy" id="72036"/>
    <lineage>
        <taxon>Eukaryota</taxon>
        <taxon>Metazoa</taxon>
        <taxon>Ecdysozoa</taxon>
        <taxon>Arthropoda</taxon>
        <taxon>Crustacea</taxon>
        <taxon>Multicrustacea</taxon>
        <taxon>Hexanauplia</taxon>
        <taxon>Copepoda</taxon>
        <taxon>Siphonostomatoida</taxon>
        <taxon>Caligidae</taxon>
        <taxon>Lepeophtheirus</taxon>
    </lineage>
</organism>
<dbReference type="EMBL" id="HACA01008869">
    <property type="protein sequence ID" value="CDW26230.1"/>
    <property type="molecule type" value="Transcribed_RNA"/>
</dbReference>
<reference evidence="1" key="1">
    <citation type="submission" date="2014-05" db="EMBL/GenBank/DDBJ databases">
        <authorList>
            <person name="Chronopoulou M."/>
        </authorList>
    </citation>
    <scope>NUCLEOTIDE SEQUENCE</scope>
    <source>
        <tissue evidence="1">Whole organism</tissue>
    </source>
</reference>
<name>A0A0K2TK75_LEPSM</name>
<sequence length="10" mass="1177">MILDSRKSDI</sequence>